<dbReference type="SUPFAM" id="SSF47459">
    <property type="entry name" value="HLH, helix-loop-helix DNA-binding domain"/>
    <property type="match status" value="1"/>
</dbReference>
<feature type="compositionally biased region" description="Basic and acidic residues" evidence="3">
    <location>
        <begin position="225"/>
        <end position="234"/>
    </location>
</feature>
<keyword evidence="4" id="KW-1185">Reference proteome</keyword>
<dbReference type="KEGG" id="nnu:104603913"/>
<sequence length="354" mass="39064">MGKDYDFWLLHQHSAWQSPNLNCSSIPVDPSQQNTFPSFINPYAYMVSANGALPGFEVSGLPHLKIAQANERHGWFYCLPRYRQAFVPSPNYVSKDKYSADPNGASGDATANVVSGSVEKRLLVIDQSSNKTNLIFGSVVGTSMHHPSTRTPKPEEALTERSPIYNPGPLVSSGLDGNQSSADQSEMQEDTEELNALLYSDDEYEEEDDDDEVTSTGHSPSEMTVYERRDKIEGSTEEVASSAGPAKKRRKLFDGESSIMDTASSVKPNGSWEYESDAESSRVNRTTGNKRSWEMHHLSGDMQLRKEKIRETVSILQSIIPGGKGKDAMLVLDEAIQYLRSLKLKAQGLGTSTL</sequence>
<reference evidence="5 6" key="1">
    <citation type="submission" date="2025-04" db="UniProtKB">
        <authorList>
            <consortium name="RefSeq"/>
        </authorList>
    </citation>
    <scope>IDENTIFICATION</scope>
</reference>
<dbReference type="InterPro" id="IPR037546">
    <property type="entry name" value="SAC51-like"/>
</dbReference>
<dbReference type="PANTHER" id="PTHR36066">
    <property type="entry name" value="TRANSCRIPTION FACTOR BHLH145"/>
    <property type="match status" value="1"/>
</dbReference>
<dbReference type="Pfam" id="PF23173">
    <property type="entry name" value="bHLH_SAC51"/>
    <property type="match status" value="1"/>
</dbReference>
<accession>A0A1U8AK97</accession>
<evidence type="ECO:0000256" key="1">
    <source>
        <dbReference type="ARBA" id="ARBA00023015"/>
    </source>
</evidence>
<dbReference type="AlphaFoldDB" id="A0A1U8AK97"/>
<dbReference type="OMA" id="NSVPIYM"/>
<feature type="compositionally biased region" description="Polar residues" evidence="3">
    <location>
        <begin position="175"/>
        <end position="185"/>
    </location>
</feature>
<dbReference type="GeneID" id="104603913"/>
<dbReference type="CDD" id="cd18917">
    <property type="entry name" value="bHLH_AtSAC51_like"/>
    <property type="match status" value="1"/>
</dbReference>
<gene>
    <name evidence="5 6" type="primary">LOC104603913</name>
</gene>
<feature type="region of interest" description="Disordered" evidence="3">
    <location>
        <begin position="261"/>
        <end position="289"/>
    </location>
</feature>
<evidence type="ECO:0000256" key="3">
    <source>
        <dbReference type="SAM" id="MobiDB-lite"/>
    </source>
</evidence>
<feature type="region of interest" description="Disordered" evidence="3">
    <location>
        <begin position="204"/>
        <end position="249"/>
    </location>
</feature>
<keyword evidence="2" id="KW-0804">Transcription</keyword>
<dbReference type="GO" id="GO:0046983">
    <property type="term" value="F:protein dimerization activity"/>
    <property type="evidence" value="ECO:0007669"/>
    <property type="project" value="InterPro"/>
</dbReference>
<dbReference type="OrthoDB" id="777433at2759"/>
<evidence type="ECO:0000313" key="5">
    <source>
        <dbReference type="RefSeq" id="XP_010266382.2"/>
    </source>
</evidence>
<keyword evidence="1" id="KW-0805">Transcription regulation</keyword>
<name>A0A1U8AK97_NELNU</name>
<protein>
    <submittedName>
        <fullName evidence="5 6">Transcription factor bHLH143-like</fullName>
    </submittedName>
</protein>
<feature type="region of interest" description="Disordered" evidence="3">
    <location>
        <begin position="141"/>
        <end position="191"/>
    </location>
</feature>
<dbReference type="Proteomes" id="UP000189703">
    <property type="component" value="Unplaced"/>
</dbReference>
<dbReference type="RefSeq" id="XP_010266382.2">
    <property type="nucleotide sequence ID" value="XM_010268080.2"/>
</dbReference>
<evidence type="ECO:0000313" key="6">
    <source>
        <dbReference type="RefSeq" id="XP_010266391.2"/>
    </source>
</evidence>
<organism evidence="4 6">
    <name type="scientific">Nelumbo nucifera</name>
    <name type="common">Sacred lotus</name>
    <dbReference type="NCBI Taxonomy" id="4432"/>
    <lineage>
        <taxon>Eukaryota</taxon>
        <taxon>Viridiplantae</taxon>
        <taxon>Streptophyta</taxon>
        <taxon>Embryophyta</taxon>
        <taxon>Tracheophyta</taxon>
        <taxon>Spermatophyta</taxon>
        <taxon>Magnoliopsida</taxon>
        <taxon>Proteales</taxon>
        <taxon>Nelumbonaceae</taxon>
        <taxon>Nelumbo</taxon>
    </lineage>
</organism>
<feature type="compositionally biased region" description="Acidic residues" evidence="3">
    <location>
        <begin position="204"/>
        <end position="213"/>
    </location>
</feature>
<dbReference type="RefSeq" id="XP_010266391.2">
    <property type="nucleotide sequence ID" value="XM_010268089.2"/>
</dbReference>
<evidence type="ECO:0000313" key="4">
    <source>
        <dbReference type="Proteomes" id="UP000189703"/>
    </source>
</evidence>
<dbReference type="eggNOG" id="ENOG502R77Z">
    <property type="taxonomic scope" value="Eukaryota"/>
</dbReference>
<proteinExistence type="predicted"/>
<dbReference type="InterPro" id="IPR036638">
    <property type="entry name" value="HLH_DNA-bd_sf"/>
</dbReference>
<dbReference type="PANTHER" id="PTHR36066:SF2">
    <property type="entry name" value="TRANSCRIPTION FACTOR BHLH145"/>
    <property type="match status" value="1"/>
</dbReference>
<evidence type="ECO:0000256" key="2">
    <source>
        <dbReference type="ARBA" id="ARBA00023163"/>
    </source>
</evidence>